<keyword evidence="6 7" id="KW-0472">Membrane</keyword>
<feature type="domain" description="ABC transmembrane type-1" evidence="8">
    <location>
        <begin position="57"/>
        <end position="248"/>
    </location>
</feature>
<dbReference type="Proteomes" id="UP001597277">
    <property type="component" value="Unassembled WGS sequence"/>
</dbReference>
<dbReference type="PANTHER" id="PTHR43744:SF12">
    <property type="entry name" value="ABC TRANSPORTER PERMEASE PROTEIN MG189-RELATED"/>
    <property type="match status" value="1"/>
</dbReference>
<feature type="transmembrane region" description="Helical" evidence="7">
    <location>
        <begin position="169"/>
        <end position="191"/>
    </location>
</feature>
<feature type="transmembrane region" description="Helical" evidence="7">
    <location>
        <begin position="92"/>
        <end position="113"/>
    </location>
</feature>
<keyword evidence="5 7" id="KW-1133">Transmembrane helix</keyword>
<evidence type="ECO:0000256" key="6">
    <source>
        <dbReference type="ARBA" id="ARBA00023136"/>
    </source>
</evidence>
<protein>
    <submittedName>
        <fullName evidence="9">Carbohydrate ABC transporter permease</fullName>
    </submittedName>
</protein>
<evidence type="ECO:0000256" key="2">
    <source>
        <dbReference type="ARBA" id="ARBA00022448"/>
    </source>
</evidence>
<evidence type="ECO:0000256" key="5">
    <source>
        <dbReference type="ARBA" id="ARBA00022989"/>
    </source>
</evidence>
<evidence type="ECO:0000313" key="9">
    <source>
        <dbReference type="EMBL" id="MFD1716255.1"/>
    </source>
</evidence>
<proteinExistence type="inferred from homology"/>
<dbReference type="Pfam" id="PF00528">
    <property type="entry name" value="BPD_transp_1"/>
    <property type="match status" value="1"/>
</dbReference>
<dbReference type="RefSeq" id="WP_388001706.1">
    <property type="nucleotide sequence ID" value="NZ_JBHUEE010000001.1"/>
</dbReference>
<comment type="subcellular location">
    <subcellularLocation>
        <location evidence="1 7">Cell membrane</location>
        <topology evidence="1 7">Multi-pass membrane protein</topology>
    </subcellularLocation>
</comment>
<name>A0ABW4KZ31_9MICO</name>
<keyword evidence="10" id="KW-1185">Reference proteome</keyword>
<reference evidence="10" key="1">
    <citation type="journal article" date="2019" name="Int. J. Syst. Evol. Microbiol.">
        <title>The Global Catalogue of Microorganisms (GCM) 10K type strain sequencing project: providing services to taxonomists for standard genome sequencing and annotation.</title>
        <authorList>
            <consortium name="The Broad Institute Genomics Platform"/>
            <consortium name="The Broad Institute Genome Sequencing Center for Infectious Disease"/>
            <person name="Wu L."/>
            <person name="Ma J."/>
        </authorList>
    </citation>
    <scope>NUCLEOTIDE SEQUENCE [LARGE SCALE GENOMIC DNA]</scope>
    <source>
        <strain evidence="10">JCM 17130</strain>
    </source>
</reference>
<keyword evidence="4 7" id="KW-0812">Transmembrane</keyword>
<evidence type="ECO:0000259" key="8">
    <source>
        <dbReference type="PROSITE" id="PS50928"/>
    </source>
</evidence>
<dbReference type="Gene3D" id="1.10.3720.10">
    <property type="entry name" value="MetI-like"/>
    <property type="match status" value="1"/>
</dbReference>
<dbReference type="InterPro" id="IPR035906">
    <property type="entry name" value="MetI-like_sf"/>
</dbReference>
<keyword evidence="2 7" id="KW-0813">Transport</keyword>
<organism evidence="9 10">
    <name type="scientific">Georgenia deserti</name>
    <dbReference type="NCBI Taxonomy" id="2093781"/>
    <lineage>
        <taxon>Bacteria</taxon>
        <taxon>Bacillati</taxon>
        <taxon>Actinomycetota</taxon>
        <taxon>Actinomycetes</taxon>
        <taxon>Micrococcales</taxon>
        <taxon>Bogoriellaceae</taxon>
        <taxon>Georgenia</taxon>
    </lineage>
</organism>
<comment type="similarity">
    <text evidence="7">Belongs to the binding-protein-dependent transport system permease family.</text>
</comment>
<evidence type="ECO:0000256" key="3">
    <source>
        <dbReference type="ARBA" id="ARBA00022475"/>
    </source>
</evidence>
<comment type="caution">
    <text evidence="9">The sequence shown here is derived from an EMBL/GenBank/DDBJ whole genome shotgun (WGS) entry which is preliminary data.</text>
</comment>
<feature type="transmembrane region" description="Helical" evidence="7">
    <location>
        <begin position="125"/>
        <end position="148"/>
    </location>
</feature>
<evidence type="ECO:0000256" key="1">
    <source>
        <dbReference type="ARBA" id="ARBA00004651"/>
    </source>
</evidence>
<evidence type="ECO:0000313" key="10">
    <source>
        <dbReference type="Proteomes" id="UP001597277"/>
    </source>
</evidence>
<feature type="transmembrane region" description="Helical" evidence="7">
    <location>
        <begin position="12"/>
        <end position="36"/>
    </location>
</feature>
<dbReference type="CDD" id="cd06261">
    <property type="entry name" value="TM_PBP2"/>
    <property type="match status" value="1"/>
</dbReference>
<feature type="transmembrane region" description="Helical" evidence="7">
    <location>
        <begin position="229"/>
        <end position="248"/>
    </location>
</feature>
<dbReference type="InterPro" id="IPR000515">
    <property type="entry name" value="MetI-like"/>
</dbReference>
<dbReference type="EMBL" id="JBHUEE010000001">
    <property type="protein sequence ID" value="MFD1716255.1"/>
    <property type="molecule type" value="Genomic_DNA"/>
</dbReference>
<dbReference type="SUPFAM" id="SSF161098">
    <property type="entry name" value="MetI-like"/>
    <property type="match status" value="1"/>
</dbReference>
<dbReference type="PROSITE" id="PS50928">
    <property type="entry name" value="ABC_TM1"/>
    <property type="match status" value="1"/>
</dbReference>
<evidence type="ECO:0000256" key="4">
    <source>
        <dbReference type="ARBA" id="ARBA00022692"/>
    </source>
</evidence>
<evidence type="ECO:0000256" key="7">
    <source>
        <dbReference type="RuleBase" id="RU363032"/>
    </source>
</evidence>
<gene>
    <name evidence="9" type="ORF">ACFSE6_00270</name>
</gene>
<dbReference type="PANTHER" id="PTHR43744">
    <property type="entry name" value="ABC TRANSPORTER PERMEASE PROTEIN MG189-RELATED-RELATED"/>
    <property type="match status" value="1"/>
</dbReference>
<sequence>MFETRSRWSRVGVQLLATMIAVPYLLPLVAMVQGSLAGRGWGNYAKVFDTGVVPTYFRNSIVVAACTIALVYACTMLAAFGFAKLRIRGKEIWFWTLLVALTMPEAVLLSPLFVTASTFDLYNELIAVILPLAALQVPFAVLLSRSFFAGIPTALMDAGRIDGAGVIRVFWYIVLPLTRPIASAIVVLTLINSWNAYLLPLLMLNDPGKQVVTLLPTYFLSQYTNDQTGVLAAAVITAVPVVVAYLLLQRSFERGLAAGALK</sequence>
<keyword evidence="3" id="KW-1003">Cell membrane</keyword>
<feature type="transmembrane region" description="Helical" evidence="7">
    <location>
        <begin position="56"/>
        <end position="80"/>
    </location>
</feature>
<accession>A0ABW4KZ31</accession>